<proteinExistence type="predicted"/>
<dbReference type="Proteomes" id="UP001162156">
    <property type="component" value="Unassembled WGS sequence"/>
</dbReference>
<keyword evidence="3" id="KW-1185">Reference proteome</keyword>
<protein>
    <recommendedName>
        <fullName evidence="1">DDE-1 domain-containing protein</fullName>
    </recommendedName>
</protein>
<dbReference type="InterPro" id="IPR050863">
    <property type="entry name" value="CenT-Element_Derived"/>
</dbReference>
<dbReference type="Pfam" id="PF03184">
    <property type="entry name" value="DDE_1"/>
    <property type="match status" value="1"/>
</dbReference>
<dbReference type="EMBL" id="JANEYF010002187">
    <property type="protein sequence ID" value="KAJ8950057.1"/>
    <property type="molecule type" value="Genomic_DNA"/>
</dbReference>
<sequence>MTAFFKRNPPISARIPETLTATRASVTEEKLRNWFQEVDTFLKSEKQTDILNHPERIFNCDESAFQICPKSNKVIGPRGEKNIYEIAKRSDKESITVAITVGANGTLLPPFLLFSYKRLPGPLVSNVPNEWAIGKSEKGWMTGESFYEYVANVFHPWLVKNKITFPVILFIDGHKSHLTLHLSTFCEKNKIILVALFPNATHIIQPCDVSLF</sequence>
<feature type="domain" description="DDE-1" evidence="1">
    <location>
        <begin position="92"/>
        <end position="211"/>
    </location>
</feature>
<evidence type="ECO:0000313" key="2">
    <source>
        <dbReference type="EMBL" id="KAJ8950057.1"/>
    </source>
</evidence>
<dbReference type="AlphaFoldDB" id="A0AAV8YFN5"/>
<organism evidence="2 3">
    <name type="scientific">Rhamnusium bicolor</name>
    <dbReference type="NCBI Taxonomy" id="1586634"/>
    <lineage>
        <taxon>Eukaryota</taxon>
        <taxon>Metazoa</taxon>
        <taxon>Ecdysozoa</taxon>
        <taxon>Arthropoda</taxon>
        <taxon>Hexapoda</taxon>
        <taxon>Insecta</taxon>
        <taxon>Pterygota</taxon>
        <taxon>Neoptera</taxon>
        <taxon>Endopterygota</taxon>
        <taxon>Coleoptera</taxon>
        <taxon>Polyphaga</taxon>
        <taxon>Cucujiformia</taxon>
        <taxon>Chrysomeloidea</taxon>
        <taxon>Cerambycidae</taxon>
        <taxon>Lepturinae</taxon>
        <taxon>Rhagiini</taxon>
        <taxon>Rhamnusium</taxon>
    </lineage>
</organism>
<dbReference type="InterPro" id="IPR036397">
    <property type="entry name" value="RNaseH_sf"/>
</dbReference>
<name>A0AAV8YFN5_9CUCU</name>
<gene>
    <name evidence="2" type="ORF">NQ314_008063</name>
</gene>
<dbReference type="PANTHER" id="PTHR19303:SF74">
    <property type="entry name" value="POGO TRANSPOSABLE ELEMENT WITH KRAB DOMAIN"/>
    <property type="match status" value="1"/>
</dbReference>
<dbReference type="GO" id="GO:0005634">
    <property type="term" value="C:nucleus"/>
    <property type="evidence" value="ECO:0007669"/>
    <property type="project" value="TreeGrafter"/>
</dbReference>
<dbReference type="InterPro" id="IPR004875">
    <property type="entry name" value="DDE_SF_endonuclease_dom"/>
</dbReference>
<evidence type="ECO:0000259" key="1">
    <source>
        <dbReference type="Pfam" id="PF03184"/>
    </source>
</evidence>
<accession>A0AAV8YFN5</accession>
<comment type="caution">
    <text evidence="2">The sequence shown here is derived from an EMBL/GenBank/DDBJ whole genome shotgun (WGS) entry which is preliminary data.</text>
</comment>
<reference evidence="2" key="1">
    <citation type="journal article" date="2023" name="Insect Mol. Biol.">
        <title>Genome sequencing provides insights into the evolution of gene families encoding plant cell wall-degrading enzymes in longhorned beetles.</title>
        <authorList>
            <person name="Shin N.R."/>
            <person name="Okamura Y."/>
            <person name="Kirsch R."/>
            <person name="Pauchet Y."/>
        </authorList>
    </citation>
    <scope>NUCLEOTIDE SEQUENCE</scope>
    <source>
        <strain evidence="2">RBIC_L_NR</strain>
    </source>
</reference>
<dbReference type="Gene3D" id="3.30.420.10">
    <property type="entry name" value="Ribonuclease H-like superfamily/Ribonuclease H"/>
    <property type="match status" value="1"/>
</dbReference>
<evidence type="ECO:0000313" key="3">
    <source>
        <dbReference type="Proteomes" id="UP001162156"/>
    </source>
</evidence>
<dbReference type="GO" id="GO:0003677">
    <property type="term" value="F:DNA binding"/>
    <property type="evidence" value="ECO:0007669"/>
    <property type="project" value="TreeGrafter"/>
</dbReference>
<dbReference type="PANTHER" id="PTHR19303">
    <property type="entry name" value="TRANSPOSON"/>
    <property type="match status" value="1"/>
</dbReference>